<sequence length="334" mass="36987">MTALPRDSAISVGLSEEQQAALQAETSIDVDDSDGMSDVGYETDSVGTASTSLASSVGDYVIENGRRYHREDRAHGLIAGFCHRLHFVPIGANPQNILDMGTGTGIWATDIGDQYSSANILGVDLSPIQPVWAPPNVRFMVDDVESPWLHPRSHFDYIHSRHIVMAIRDWPRLMRRALDPEDGWRFAQYWDLVSEGLASLGVNSDATLLLADMMRDVAEEQGVEDAEQTTSMPCEENRSRNGAITNTRLQDDEIGTTDETGYHDDTVLVTEGEDTPSDAEFAALREMLPNDIGEGTTQGSEVVILSNALEYIQDLEWRNQRLRQENVQLCNESS</sequence>
<dbReference type="GO" id="GO:0046983">
    <property type="term" value="F:protein dimerization activity"/>
    <property type="evidence" value="ECO:0007669"/>
    <property type="project" value="InterPro"/>
</dbReference>
<feature type="region of interest" description="Disordered" evidence="2">
    <location>
        <begin position="222"/>
        <end position="244"/>
    </location>
</feature>
<dbReference type="OrthoDB" id="3537229at2759"/>
<comment type="caution">
    <text evidence="3">The sequence shown here is derived from an EMBL/GenBank/DDBJ whole genome shotgun (WGS) entry which is preliminary data.</text>
</comment>
<proteinExistence type="predicted"/>
<feature type="coiled-coil region" evidence="1">
    <location>
        <begin position="305"/>
        <end position="332"/>
    </location>
</feature>
<dbReference type="AlphaFoldDB" id="A0A8H4R652"/>
<evidence type="ECO:0000313" key="4">
    <source>
        <dbReference type="Proteomes" id="UP000566819"/>
    </source>
</evidence>
<dbReference type="Gene3D" id="4.10.280.10">
    <property type="entry name" value="Helix-loop-helix DNA-binding domain"/>
    <property type="match status" value="1"/>
</dbReference>
<organism evidence="3 4">
    <name type="scientific">Cudoniella acicularis</name>
    <dbReference type="NCBI Taxonomy" id="354080"/>
    <lineage>
        <taxon>Eukaryota</taxon>
        <taxon>Fungi</taxon>
        <taxon>Dikarya</taxon>
        <taxon>Ascomycota</taxon>
        <taxon>Pezizomycotina</taxon>
        <taxon>Leotiomycetes</taxon>
        <taxon>Helotiales</taxon>
        <taxon>Tricladiaceae</taxon>
        <taxon>Cudoniella</taxon>
    </lineage>
</organism>
<dbReference type="Proteomes" id="UP000566819">
    <property type="component" value="Unassembled WGS sequence"/>
</dbReference>
<dbReference type="PANTHER" id="PTHR43591:SF10">
    <property type="entry name" value="ABC TRANSMEMBRANE TYPE-1 DOMAIN-CONTAINING PROTEIN-RELATED"/>
    <property type="match status" value="1"/>
</dbReference>
<keyword evidence="4" id="KW-1185">Reference proteome</keyword>
<dbReference type="InterPro" id="IPR036638">
    <property type="entry name" value="HLH_DNA-bd_sf"/>
</dbReference>
<dbReference type="SUPFAM" id="SSF53335">
    <property type="entry name" value="S-adenosyl-L-methionine-dependent methyltransferases"/>
    <property type="match status" value="1"/>
</dbReference>
<dbReference type="Pfam" id="PF13489">
    <property type="entry name" value="Methyltransf_23"/>
    <property type="match status" value="1"/>
</dbReference>
<accession>A0A8H4R652</accession>
<keyword evidence="1" id="KW-0175">Coiled coil</keyword>
<dbReference type="SUPFAM" id="SSF47459">
    <property type="entry name" value="HLH, helix-loop-helix DNA-binding domain"/>
    <property type="match status" value="1"/>
</dbReference>
<evidence type="ECO:0000313" key="3">
    <source>
        <dbReference type="EMBL" id="KAF4624319.1"/>
    </source>
</evidence>
<reference evidence="3 4" key="1">
    <citation type="submission" date="2020-03" db="EMBL/GenBank/DDBJ databases">
        <title>Draft Genome Sequence of Cudoniella acicularis.</title>
        <authorList>
            <person name="Buettner E."/>
            <person name="Kellner H."/>
        </authorList>
    </citation>
    <scope>NUCLEOTIDE SEQUENCE [LARGE SCALE GENOMIC DNA]</scope>
    <source>
        <strain evidence="3 4">DSM 108380</strain>
    </source>
</reference>
<dbReference type="InterPro" id="IPR029063">
    <property type="entry name" value="SAM-dependent_MTases_sf"/>
</dbReference>
<evidence type="ECO:0008006" key="5">
    <source>
        <dbReference type="Google" id="ProtNLM"/>
    </source>
</evidence>
<dbReference type="EMBL" id="JAAMPI010001695">
    <property type="protein sequence ID" value="KAF4624319.1"/>
    <property type="molecule type" value="Genomic_DNA"/>
</dbReference>
<evidence type="ECO:0000256" key="1">
    <source>
        <dbReference type="SAM" id="Coils"/>
    </source>
</evidence>
<dbReference type="PANTHER" id="PTHR43591">
    <property type="entry name" value="METHYLTRANSFERASE"/>
    <property type="match status" value="1"/>
</dbReference>
<protein>
    <recommendedName>
        <fullName evidence="5">Methyltransferase domain-containing protein</fullName>
    </recommendedName>
</protein>
<dbReference type="Gene3D" id="3.40.50.150">
    <property type="entry name" value="Vaccinia Virus protein VP39"/>
    <property type="match status" value="1"/>
</dbReference>
<dbReference type="CDD" id="cd02440">
    <property type="entry name" value="AdoMet_MTases"/>
    <property type="match status" value="1"/>
</dbReference>
<dbReference type="GO" id="GO:0008168">
    <property type="term" value="F:methyltransferase activity"/>
    <property type="evidence" value="ECO:0007669"/>
    <property type="project" value="TreeGrafter"/>
</dbReference>
<gene>
    <name evidence="3" type="ORF">G7Y89_g13853</name>
</gene>
<name>A0A8H4R652_9HELO</name>
<evidence type="ECO:0000256" key="2">
    <source>
        <dbReference type="SAM" id="MobiDB-lite"/>
    </source>
</evidence>
<dbReference type="CDD" id="cd00083">
    <property type="entry name" value="bHLH_SF"/>
    <property type="match status" value="1"/>
</dbReference>